<keyword evidence="2" id="KW-0805">Transcription regulation</keyword>
<evidence type="ECO:0000313" key="6">
    <source>
        <dbReference type="EMBL" id="API61258.1"/>
    </source>
</evidence>
<dbReference type="Pfam" id="PF00126">
    <property type="entry name" value="HTH_1"/>
    <property type="match status" value="1"/>
</dbReference>
<feature type="domain" description="HTH lysR-type" evidence="5">
    <location>
        <begin position="1"/>
        <end position="58"/>
    </location>
</feature>
<name>A0A1L4A044_9SPHN</name>
<dbReference type="Gene3D" id="1.10.10.10">
    <property type="entry name" value="Winged helix-like DNA-binding domain superfamily/Winged helix DNA-binding domain"/>
    <property type="match status" value="1"/>
</dbReference>
<organism evidence="6 7">
    <name type="scientific">Tardibacter chloracetimidivorans</name>
    <dbReference type="NCBI Taxonomy" id="1921510"/>
    <lineage>
        <taxon>Bacteria</taxon>
        <taxon>Pseudomonadati</taxon>
        <taxon>Pseudomonadota</taxon>
        <taxon>Alphaproteobacteria</taxon>
        <taxon>Sphingomonadales</taxon>
        <taxon>Sphingomonadaceae</taxon>
        <taxon>Tardibacter</taxon>
    </lineage>
</organism>
<geneLocation type="plasmid" evidence="7">
    <name>phsl1</name>
</geneLocation>
<dbReference type="EMBL" id="CP018222">
    <property type="protein sequence ID" value="API61258.1"/>
    <property type="molecule type" value="Genomic_DNA"/>
</dbReference>
<sequence length="293" mass="32064">MELYQLRYFVAVAEEQNVTAAARLLNVSQPPLTRAIQALEAEVGHALFTRSTKGVSLTPAGVEFLAEARKTLTQVQRMVDRSSAAGRGERGQLQIGFYGSSIYGYLPQVLRRFRSEVPDVEIVLHTVGKAEQIEALRAHRLDVGFARYYPIEADMEIETVGTERLMAAFPAMSADDKNGDIDPGEVATKPLVLFPQGGRPNFADEVLHFLGNAGVTPHVIQVTDDVTSAMGLVASGIAVSIVPESVAALNWPHIRFRHISGPDTIIPINIMYSKETLRPATVAFLDVVHKMMK</sequence>
<dbReference type="OrthoDB" id="7216893at2"/>
<dbReference type="InterPro" id="IPR005119">
    <property type="entry name" value="LysR_subst-bd"/>
</dbReference>
<protein>
    <recommendedName>
        <fullName evidence="5">HTH lysR-type domain-containing protein</fullName>
    </recommendedName>
</protein>
<evidence type="ECO:0000256" key="3">
    <source>
        <dbReference type="ARBA" id="ARBA00023125"/>
    </source>
</evidence>
<reference evidence="6 7" key="1">
    <citation type="submission" date="2016-11" db="EMBL/GenBank/DDBJ databases">
        <title>Complete Genome Sequence of alachlor-degrading Sphingomonas sp. strain JJ-A5.</title>
        <authorList>
            <person name="Lee H."/>
            <person name="Ka J.-O."/>
        </authorList>
    </citation>
    <scope>NUCLEOTIDE SEQUENCE [LARGE SCALE GENOMIC DNA]</scope>
    <source>
        <strain evidence="6 7">JJ-A5</strain>
        <plasmid evidence="7">phsl1</plasmid>
    </source>
</reference>
<dbReference type="AlphaFoldDB" id="A0A1L4A044"/>
<proteinExistence type="inferred from homology"/>
<dbReference type="PANTHER" id="PTHR30346:SF28">
    <property type="entry name" value="HTH-TYPE TRANSCRIPTIONAL REGULATOR CYNR"/>
    <property type="match status" value="1"/>
</dbReference>
<dbReference type="Proteomes" id="UP000182063">
    <property type="component" value="Plasmid pHSL1"/>
</dbReference>
<dbReference type="InterPro" id="IPR036388">
    <property type="entry name" value="WH-like_DNA-bd_sf"/>
</dbReference>
<accession>A0A1L4A044</accession>
<dbReference type="PRINTS" id="PR00039">
    <property type="entry name" value="HTHLYSR"/>
</dbReference>
<keyword evidence="4" id="KW-0804">Transcription</keyword>
<dbReference type="GO" id="GO:0032993">
    <property type="term" value="C:protein-DNA complex"/>
    <property type="evidence" value="ECO:0007669"/>
    <property type="project" value="TreeGrafter"/>
</dbReference>
<comment type="similarity">
    <text evidence="1">Belongs to the LysR transcriptional regulatory family.</text>
</comment>
<dbReference type="KEGG" id="sphj:BSL82_17550"/>
<dbReference type="RefSeq" id="WP_072598887.1">
    <property type="nucleotide sequence ID" value="NZ_CP018222.1"/>
</dbReference>
<evidence type="ECO:0000256" key="4">
    <source>
        <dbReference type="ARBA" id="ARBA00023163"/>
    </source>
</evidence>
<dbReference type="InterPro" id="IPR036390">
    <property type="entry name" value="WH_DNA-bd_sf"/>
</dbReference>
<keyword evidence="6" id="KW-0614">Plasmid</keyword>
<dbReference type="Gene3D" id="3.40.190.10">
    <property type="entry name" value="Periplasmic binding protein-like II"/>
    <property type="match status" value="2"/>
</dbReference>
<dbReference type="SUPFAM" id="SSF53850">
    <property type="entry name" value="Periplasmic binding protein-like II"/>
    <property type="match status" value="1"/>
</dbReference>
<evidence type="ECO:0000256" key="2">
    <source>
        <dbReference type="ARBA" id="ARBA00023015"/>
    </source>
</evidence>
<evidence type="ECO:0000313" key="7">
    <source>
        <dbReference type="Proteomes" id="UP000182063"/>
    </source>
</evidence>
<dbReference type="FunFam" id="1.10.10.10:FF:000001">
    <property type="entry name" value="LysR family transcriptional regulator"/>
    <property type="match status" value="1"/>
</dbReference>
<dbReference type="PANTHER" id="PTHR30346">
    <property type="entry name" value="TRANSCRIPTIONAL DUAL REGULATOR HCAR-RELATED"/>
    <property type="match status" value="1"/>
</dbReference>
<gene>
    <name evidence="6" type="ORF">BSL82_17550</name>
</gene>
<dbReference type="GO" id="GO:0003677">
    <property type="term" value="F:DNA binding"/>
    <property type="evidence" value="ECO:0007669"/>
    <property type="project" value="UniProtKB-KW"/>
</dbReference>
<evidence type="ECO:0000256" key="1">
    <source>
        <dbReference type="ARBA" id="ARBA00009437"/>
    </source>
</evidence>
<dbReference type="InterPro" id="IPR000847">
    <property type="entry name" value="LysR_HTH_N"/>
</dbReference>
<evidence type="ECO:0000259" key="5">
    <source>
        <dbReference type="PROSITE" id="PS50931"/>
    </source>
</evidence>
<dbReference type="Pfam" id="PF03466">
    <property type="entry name" value="LysR_substrate"/>
    <property type="match status" value="1"/>
</dbReference>
<keyword evidence="7" id="KW-1185">Reference proteome</keyword>
<dbReference type="GO" id="GO:0003700">
    <property type="term" value="F:DNA-binding transcription factor activity"/>
    <property type="evidence" value="ECO:0007669"/>
    <property type="project" value="InterPro"/>
</dbReference>
<dbReference type="SUPFAM" id="SSF46785">
    <property type="entry name" value="Winged helix' DNA-binding domain"/>
    <property type="match status" value="1"/>
</dbReference>
<dbReference type="PROSITE" id="PS50931">
    <property type="entry name" value="HTH_LYSR"/>
    <property type="match status" value="1"/>
</dbReference>
<keyword evidence="3" id="KW-0238">DNA-binding</keyword>